<dbReference type="GO" id="GO:0001666">
    <property type="term" value="P:response to hypoxia"/>
    <property type="evidence" value="ECO:0007669"/>
    <property type="project" value="TreeGrafter"/>
</dbReference>
<dbReference type="NCBIfam" id="TIGR02946">
    <property type="entry name" value="acyl_WS_DGAT"/>
    <property type="match status" value="1"/>
</dbReference>
<dbReference type="InterPro" id="IPR009721">
    <property type="entry name" value="O-acyltransferase_WSD1_C"/>
</dbReference>
<evidence type="ECO:0000256" key="12">
    <source>
        <dbReference type="SAM" id="MobiDB-lite"/>
    </source>
</evidence>
<evidence type="ECO:0000313" key="15">
    <source>
        <dbReference type="EMBL" id="OLR91375.1"/>
    </source>
</evidence>
<evidence type="ECO:0000256" key="1">
    <source>
        <dbReference type="ARBA" id="ARBA00004771"/>
    </source>
</evidence>
<dbReference type="PANTHER" id="PTHR31650:SF1">
    <property type="entry name" value="WAX ESTER SYNTHASE_DIACYLGLYCEROL ACYLTRANSFERASE 4-RELATED"/>
    <property type="match status" value="1"/>
</dbReference>
<proteinExistence type="inferred from homology"/>
<dbReference type="InterPro" id="IPR023213">
    <property type="entry name" value="CAT-like_dom_sf"/>
</dbReference>
<dbReference type="PANTHER" id="PTHR31650">
    <property type="entry name" value="O-ACYLTRANSFERASE (WSD1-LIKE) FAMILY PROTEIN"/>
    <property type="match status" value="1"/>
</dbReference>
<evidence type="ECO:0000256" key="4">
    <source>
        <dbReference type="ARBA" id="ARBA00013244"/>
    </source>
</evidence>
<evidence type="ECO:0000259" key="14">
    <source>
        <dbReference type="Pfam" id="PF06974"/>
    </source>
</evidence>
<evidence type="ECO:0000259" key="13">
    <source>
        <dbReference type="Pfam" id="PF03007"/>
    </source>
</evidence>
<feature type="domain" description="O-acyltransferase WSD1-like N-terminal" evidence="13">
    <location>
        <begin position="2"/>
        <end position="264"/>
    </location>
</feature>
<comment type="pathway">
    <text evidence="2">Lipid metabolism.</text>
</comment>
<sequence>MPPTDSMFLLGETREHPLHVGGLQLFELPEGAGPDHIIELHRDLLSHADIRPLFRRRPRSPLGTPGQWAWANDDNLDLEYHVRLSALPRPGRVRELLELVSRLHGSLLDRHRPLWECHLIEGLEDNRYAVYTKAHHALLDGVSALRLLEDTLSTDPADRGVRPPWSPRVRTDATAPPPHREPEPFAGLVSAANLARDLLGLGPAVLRYVNQAFQEQSATLPHETPKSILNVPITGARRFAAQGWPLTRIRAVGAAAGATVNDVMLAMCAGALRTYLLELGALPDKPLVAAVPISLREGDGVGGNAVGIILCTLATDLDDPAARLAAITASMQRGKDFYRGMTPLQVTALSAIPFTPLALSLLPGAAKITPPAFNLLISNVPGPAEPLYWNGARMTGVYPVSIPYEGQALNITVTSYAGTLEFGLTGCRRSVPRLQRLLTFLEDSLAAMEKTIL</sequence>
<evidence type="ECO:0000256" key="9">
    <source>
        <dbReference type="ARBA" id="ARBA00023315"/>
    </source>
</evidence>
<evidence type="ECO:0000256" key="10">
    <source>
        <dbReference type="ARBA" id="ARBA00048109"/>
    </source>
</evidence>
<gene>
    <name evidence="15" type="ORF">BJP25_27225</name>
</gene>
<dbReference type="SUPFAM" id="SSF52777">
    <property type="entry name" value="CoA-dependent acyltransferases"/>
    <property type="match status" value="2"/>
</dbReference>
<dbReference type="GO" id="GO:0071731">
    <property type="term" value="P:response to nitric oxide"/>
    <property type="evidence" value="ECO:0007669"/>
    <property type="project" value="TreeGrafter"/>
</dbReference>
<dbReference type="STRING" id="1193682.BJP25_27225"/>
<keyword evidence="5 11" id="KW-0444">Lipid biosynthesis</keyword>
<dbReference type="AlphaFoldDB" id="A0A1Q9LH84"/>
<dbReference type="Gene3D" id="3.30.559.10">
    <property type="entry name" value="Chloramphenicol acetyltransferase-like domain"/>
    <property type="match status" value="1"/>
</dbReference>
<evidence type="ECO:0000256" key="6">
    <source>
        <dbReference type="ARBA" id="ARBA00022679"/>
    </source>
</evidence>
<dbReference type="GO" id="GO:0019432">
    <property type="term" value="P:triglyceride biosynthetic process"/>
    <property type="evidence" value="ECO:0007669"/>
    <property type="project" value="UniProtKB-UniPathway"/>
</dbReference>
<dbReference type="GO" id="GO:0004144">
    <property type="term" value="F:diacylglycerol O-acyltransferase activity"/>
    <property type="evidence" value="ECO:0007669"/>
    <property type="project" value="UniProtKB-EC"/>
</dbReference>
<protein>
    <recommendedName>
        <fullName evidence="4 11">Diacylglycerol O-acyltransferase</fullName>
        <ecNumber evidence="4 11">2.3.1.20</ecNumber>
    </recommendedName>
</protein>
<dbReference type="Pfam" id="PF06974">
    <property type="entry name" value="WS_DGAT_C"/>
    <property type="match status" value="1"/>
</dbReference>
<keyword evidence="9 11" id="KW-0012">Acyltransferase</keyword>
<comment type="caution">
    <text evidence="15">The sequence shown here is derived from an EMBL/GenBank/DDBJ whole genome shotgun (WGS) entry which is preliminary data.</text>
</comment>
<dbReference type="Proteomes" id="UP000186040">
    <property type="component" value="Unassembled WGS sequence"/>
</dbReference>
<dbReference type="EC" id="2.3.1.20" evidence="4 11"/>
<evidence type="ECO:0000256" key="3">
    <source>
        <dbReference type="ARBA" id="ARBA00009587"/>
    </source>
</evidence>
<dbReference type="InterPro" id="IPR014292">
    <property type="entry name" value="Acyl_transf_WS/DGAT"/>
</dbReference>
<dbReference type="Pfam" id="PF03007">
    <property type="entry name" value="WS_DGAT_cat"/>
    <property type="match status" value="1"/>
</dbReference>
<evidence type="ECO:0000256" key="2">
    <source>
        <dbReference type="ARBA" id="ARBA00005189"/>
    </source>
</evidence>
<evidence type="ECO:0000256" key="8">
    <source>
        <dbReference type="ARBA" id="ARBA00023098"/>
    </source>
</evidence>
<evidence type="ECO:0000313" key="16">
    <source>
        <dbReference type="Proteomes" id="UP000186040"/>
    </source>
</evidence>
<dbReference type="GO" id="GO:0051701">
    <property type="term" value="P:biological process involved in interaction with host"/>
    <property type="evidence" value="ECO:0007669"/>
    <property type="project" value="TreeGrafter"/>
</dbReference>
<evidence type="ECO:0000256" key="5">
    <source>
        <dbReference type="ARBA" id="ARBA00022516"/>
    </source>
</evidence>
<dbReference type="GO" id="GO:0005886">
    <property type="term" value="C:plasma membrane"/>
    <property type="evidence" value="ECO:0007669"/>
    <property type="project" value="TreeGrafter"/>
</dbReference>
<comment type="similarity">
    <text evidence="3 11">Belongs to the long-chain O-acyltransferase family.</text>
</comment>
<comment type="catalytic activity">
    <reaction evidence="10 11">
        <text>an acyl-CoA + a 1,2-diacyl-sn-glycerol = a triacyl-sn-glycerol + CoA</text>
        <dbReference type="Rhea" id="RHEA:10868"/>
        <dbReference type="ChEBI" id="CHEBI:17815"/>
        <dbReference type="ChEBI" id="CHEBI:57287"/>
        <dbReference type="ChEBI" id="CHEBI:58342"/>
        <dbReference type="ChEBI" id="CHEBI:64615"/>
        <dbReference type="EC" id="2.3.1.20"/>
    </reaction>
</comment>
<keyword evidence="7 11" id="KW-0319">Glycerol metabolism</keyword>
<dbReference type="GO" id="GO:0006071">
    <property type="term" value="P:glycerol metabolic process"/>
    <property type="evidence" value="ECO:0007669"/>
    <property type="project" value="UniProtKB-KW"/>
</dbReference>
<dbReference type="EMBL" id="MKQR01000025">
    <property type="protein sequence ID" value="OLR91375.1"/>
    <property type="molecule type" value="Genomic_DNA"/>
</dbReference>
<organism evidence="15 16">
    <name type="scientific">Actinokineospora bangkokensis</name>
    <dbReference type="NCBI Taxonomy" id="1193682"/>
    <lineage>
        <taxon>Bacteria</taxon>
        <taxon>Bacillati</taxon>
        <taxon>Actinomycetota</taxon>
        <taxon>Actinomycetes</taxon>
        <taxon>Pseudonocardiales</taxon>
        <taxon>Pseudonocardiaceae</taxon>
        <taxon>Actinokineospora</taxon>
    </lineage>
</organism>
<accession>A0A1Q9LH84</accession>
<feature type="domain" description="O-acyltransferase WSD1 C-terminal" evidence="14">
    <location>
        <begin position="303"/>
        <end position="448"/>
    </location>
</feature>
<feature type="region of interest" description="Disordered" evidence="12">
    <location>
        <begin position="156"/>
        <end position="181"/>
    </location>
</feature>
<keyword evidence="6 11" id="KW-0808">Transferase</keyword>
<evidence type="ECO:0000256" key="7">
    <source>
        <dbReference type="ARBA" id="ARBA00022798"/>
    </source>
</evidence>
<dbReference type="UniPathway" id="UPA00282"/>
<dbReference type="InterPro" id="IPR045034">
    <property type="entry name" value="O-acyltransferase_WSD1-like"/>
</dbReference>
<reference evidence="15 16" key="1">
    <citation type="submission" date="2016-10" db="EMBL/GenBank/DDBJ databases">
        <title>The Draft Genome Sequence of Actinokineospora bangkokensis 44EHWT reveals the biosynthetic pathway of antifungal compounds Thailandins with unusual extender unit butylmalonyl-CoA.</title>
        <authorList>
            <person name="Greule A."/>
            <person name="Intra B."/>
            <person name="Flemming S."/>
            <person name="Rommel M.G."/>
            <person name="Panbangred W."/>
            <person name="Bechthold A."/>
        </authorList>
    </citation>
    <scope>NUCLEOTIDE SEQUENCE [LARGE SCALE GENOMIC DNA]</scope>
    <source>
        <strain evidence="15 16">44EHW</strain>
    </source>
</reference>
<name>A0A1Q9LH84_9PSEU</name>
<dbReference type="InterPro" id="IPR004255">
    <property type="entry name" value="O-acyltransferase_WSD1_N"/>
</dbReference>
<evidence type="ECO:0000256" key="11">
    <source>
        <dbReference type="RuleBase" id="RU361241"/>
    </source>
</evidence>
<comment type="pathway">
    <text evidence="1 11">Glycerolipid metabolism; triacylglycerol biosynthesis.</text>
</comment>
<keyword evidence="8 11" id="KW-0443">Lipid metabolism</keyword>
<keyword evidence="16" id="KW-1185">Reference proteome</keyword>
<dbReference type="Gene3D" id="3.30.559.30">
    <property type="entry name" value="Nonribosomal peptide synthetase, condensation domain"/>
    <property type="match status" value="1"/>
</dbReference>